<accession>A0A1I0QGD1</accession>
<dbReference type="AlphaFoldDB" id="A0A1I0QGD1"/>
<evidence type="ECO:0000313" key="3">
    <source>
        <dbReference type="Proteomes" id="UP000199650"/>
    </source>
</evidence>
<keyword evidence="3" id="KW-1185">Reference proteome</keyword>
<dbReference type="RefSeq" id="WP_091431048.1">
    <property type="nucleotide sequence ID" value="NZ_FOJB01000001.1"/>
</dbReference>
<protein>
    <submittedName>
        <fullName evidence="2">Uncharacterized protein</fullName>
    </submittedName>
</protein>
<keyword evidence="1" id="KW-0812">Transmembrane</keyword>
<feature type="transmembrane region" description="Helical" evidence="1">
    <location>
        <begin position="6"/>
        <end position="27"/>
    </location>
</feature>
<dbReference type="EMBL" id="FOJB01000001">
    <property type="protein sequence ID" value="SEW26018.1"/>
    <property type="molecule type" value="Genomic_DNA"/>
</dbReference>
<proteinExistence type="predicted"/>
<evidence type="ECO:0000256" key="1">
    <source>
        <dbReference type="SAM" id="Phobius"/>
    </source>
</evidence>
<keyword evidence="1" id="KW-0472">Membrane</keyword>
<dbReference type="OrthoDB" id="7875737at2"/>
<keyword evidence="1" id="KW-1133">Transmembrane helix</keyword>
<sequence>MDWLIIIGAVMSLVGLAGLLASAFKVMKAKRENLDDAALRARVQKAMALNMGGLALSVIGLMFVILGVSLS</sequence>
<feature type="transmembrane region" description="Helical" evidence="1">
    <location>
        <begin position="48"/>
        <end position="70"/>
    </location>
</feature>
<dbReference type="STRING" id="1173584.SAMN05444851_2532"/>
<reference evidence="2 3" key="1">
    <citation type="submission" date="2016-10" db="EMBL/GenBank/DDBJ databases">
        <authorList>
            <person name="de Groot N.N."/>
        </authorList>
    </citation>
    <scope>NUCLEOTIDE SEQUENCE [LARGE SCALE GENOMIC DNA]</scope>
    <source>
        <strain evidence="2 3">DSM 29439</strain>
    </source>
</reference>
<dbReference type="Proteomes" id="UP000199650">
    <property type="component" value="Unassembled WGS sequence"/>
</dbReference>
<organism evidence="2 3">
    <name type="scientific">Aliiroseovarius sediminilitoris</name>
    <dbReference type="NCBI Taxonomy" id="1173584"/>
    <lineage>
        <taxon>Bacteria</taxon>
        <taxon>Pseudomonadati</taxon>
        <taxon>Pseudomonadota</taxon>
        <taxon>Alphaproteobacteria</taxon>
        <taxon>Rhodobacterales</taxon>
        <taxon>Paracoccaceae</taxon>
        <taxon>Aliiroseovarius</taxon>
    </lineage>
</organism>
<name>A0A1I0QGD1_9RHOB</name>
<evidence type="ECO:0000313" key="2">
    <source>
        <dbReference type="EMBL" id="SEW26018.1"/>
    </source>
</evidence>
<gene>
    <name evidence="2" type="ORF">SAMN05444851_2532</name>
</gene>